<evidence type="ECO:0000313" key="1">
    <source>
        <dbReference type="EMBL" id="NYH92261.1"/>
    </source>
</evidence>
<gene>
    <name evidence="1" type="ORF">F4554_004899</name>
</gene>
<dbReference type="GO" id="GO:0016746">
    <property type="term" value="F:acyltransferase activity"/>
    <property type="evidence" value="ECO:0007669"/>
    <property type="project" value="UniProtKB-KW"/>
</dbReference>
<sequence length="73" mass="7763">MPAYVVQELVLAKGFRGRGLGLHLTTLLARALTDDGRVLVGTIHADNRGAREAAERAGRVDVGGWIQVPLATD</sequence>
<organism evidence="1 2">
    <name type="scientific">Actinopolymorpha rutila</name>
    <dbReference type="NCBI Taxonomy" id="446787"/>
    <lineage>
        <taxon>Bacteria</taxon>
        <taxon>Bacillati</taxon>
        <taxon>Actinomycetota</taxon>
        <taxon>Actinomycetes</taxon>
        <taxon>Propionibacteriales</taxon>
        <taxon>Actinopolymorphaceae</taxon>
        <taxon>Actinopolymorpha</taxon>
    </lineage>
</organism>
<proteinExistence type="predicted"/>
<dbReference type="AlphaFoldDB" id="A0A852ZGG9"/>
<keyword evidence="1" id="KW-0012">Acyltransferase</keyword>
<reference evidence="1 2" key="1">
    <citation type="submission" date="2020-07" db="EMBL/GenBank/DDBJ databases">
        <title>Sequencing the genomes of 1000 actinobacteria strains.</title>
        <authorList>
            <person name="Klenk H.-P."/>
        </authorList>
    </citation>
    <scope>NUCLEOTIDE SEQUENCE [LARGE SCALE GENOMIC DNA]</scope>
    <source>
        <strain evidence="1 2">DSM 18448</strain>
    </source>
</reference>
<keyword evidence="2" id="KW-1185">Reference proteome</keyword>
<dbReference type="RefSeq" id="WP_179789708.1">
    <property type="nucleotide sequence ID" value="NZ_BAAARR010000005.1"/>
</dbReference>
<keyword evidence="1" id="KW-0808">Transferase</keyword>
<dbReference type="Proteomes" id="UP000579605">
    <property type="component" value="Unassembled WGS sequence"/>
</dbReference>
<protein>
    <submittedName>
        <fullName evidence="1">L-amino acid N-acyltransferase YncA</fullName>
    </submittedName>
</protein>
<dbReference type="EMBL" id="JACBZH010000001">
    <property type="protein sequence ID" value="NYH92261.1"/>
    <property type="molecule type" value="Genomic_DNA"/>
</dbReference>
<dbReference type="SUPFAM" id="SSF55729">
    <property type="entry name" value="Acyl-CoA N-acyltransferases (Nat)"/>
    <property type="match status" value="1"/>
</dbReference>
<dbReference type="InterPro" id="IPR016181">
    <property type="entry name" value="Acyl_CoA_acyltransferase"/>
</dbReference>
<dbReference type="Gene3D" id="3.40.630.30">
    <property type="match status" value="1"/>
</dbReference>
<evidence type="ECO:0000313" key="2">
    <source>
        <dbReference type="Proteomes" id="UP000579605"/>
    </source>
</evidence>
<accession>A0A852ZGG9</accession>
<comment type="caution">
    <text evidence="1">The sequence shown here is derived from an EMBL/GenBank/DDBJ whole genome shotgun (WGS) entry which is preliminary data.</text>
</comment>
<name>A0A852ZGG9_9ACTN</name>